<dbReference type="InterPro" id="IPR050832">
    <property type="entry name" value="Bact_Acetyltransf"/>
</dbReference>
<accession>A0ABY5PGE0</accession>
<dbReference type="CDD" id="cd04301">
    <property type="entry name" value="NAT_SF"/>
    <property type="match status" value="1"/>
</dbReference>
<keyword evidence="2" id="KW-0012">Acyltransferase</keyword>
<proteinExistence type="predicted"/>
<organism evidence="4 5">
    <name type="scientific">Svornostia abyssi</name>
    <dbReference type="NCBI Taxonomy" id="2898438"/>
    <lineage>
        <taxon>Bacteria</taxon>
        <taxon>Bacillati</taxon>
        <taxon>Actinomycetota</taxon>
        <taxon>Thermoleophilia</taxon>
        <taxon>Solirubrobacterales</taxon>
        <taxon>Baekduiaceae</taxon>
        <taxon>Svornostia</taxon>
    </lineage>
</organism>
<dbReference type="RefSeq" id="WP_353864082.1">
    <property type="nucleotide sequence ID" value="NZ_CP088295.1"/>
</dbReference>
<name>A0ABY5PGE0_9ACTN</name>
<dbReference type="PROSITE" id="PS51186">
    <property type="entry name" value="GNAT"/>
    <property type="match status" value="1"/>
</dbReference>
<evidence type="ECO:0000313" key="5">
    <source>
        <dbReference type="Proteomes" id="UP001058860"/>
    </source>
</evidence>
<evidence type="ECO:0000259" key="3">
    <source>
        <dbReference type="PROSITE" id="PS51186"/>
    </source>
</evidence>
<evidence type="ECO:0000256" key="1">
    <source>
        <dbReference type="ARBA" id="ARBA00022679"/>
    </source>
</evidence>
<gene>
    <name evidence="4" type="ORF">LRS13_23405</name>
</gene>
<evidence type="ECO:0000256" key="2">
    <source>
        <dbReference type="ARBA" id="ARBA00023315"/>
    </source>
</evidence>
<dbReference type="Gene3D" id="3.40.630.30">
    <property type="match status" value="1"/>
</dbReference>
<evidence type="ECO:0000313" key="4">
    <source>
        <dbReference type="EMBL" id="UUY03580.1"/>
    </source>
</evidence>
<keyword evidence="5" id="KW-1185">Reference proteome</keyword>
<dbReference type="SUPFAM" id="SSF55729">
    <property type="entry name" value="Acyl-CoA N-acyltransferases (Nat)"/>
    <property type="match status" value="1"/>
</dbReference>
<keyword evidence="1" id="KW-0808">Transferase</keyword>
<reference evidence="5" key="1">
    <citation type="submission" date="2021-11" db="EMBL/GenBank/DDBJ databases">
        <title>Cultivation dependent microbiological survey of springs from the worlds oldest radium mine currently devoted to the extraction of radon-saturated water.</title>
        <authorList>
            <person name="Kapinusova G."/>
            <person name="Smrhova T."/>
            <person name="Strejcek M."/>
            <person name="Suman J."/>
            <person name="Jani K."/>
            <person name="Pajer P."/>
            <person name="Uhlik O."/>
        </authorList>
    </citation>
    <scope>NUCLEOTIDE SEQUENCE [LARGE SCALE GENOMIC DNA]</scope>
    <source>
        <strain evidence="5">J379</strain>
    </source>
</reference>
<dbReference type="InterPro" id="IPR016181">
    <property type="entry name" value="Acyl_CoA_acyltransferase"/>
</dbReference>
<dbReference type="Proteomes" id="UP001058860">
    <property type="component" value="Chromosome"/>
</dbReference>
<dbReference type="Pfam" id="PF00583">
    <property type="entry name" value="Acetyltransf_1"/>
    <property type="match status" value="1"/>
</dbReference>
<sequence length="158" mass="17028">MITVVGEDDLADLLPLMREYCAFYGTAPGDDALLRLARACLADPVATGVQLLARTADGEPAGFATIYWLWSSTEARPIALMNDLYVAPVARGSGLGRALIDACAALAAERGVTVLEWQTAPDNHRAQRVYDATPAERSTWLTYTWELAAPSSTTQPDQ</sequence>
<protein>
    <submittedName>
        <fullName evidence="4">GNAT family N-acetyltransferase</fullName>
    </submittedName>
</protein>
<dbReference type="EMBL" id="CP088295">
    <property type="protein sequence ID" value="UUY03580.1"/>
    <property type="molecule type" value="Genomic_DNA"/>
</dbReference>
<feature type="domain" description="N-acetyltransferase" evidence="3">
    <location>
        <begin position="1"/>
        <end position="150"/>
    </location>
</feature>
<dbReference type="InterPro" id="IPR000182">
    <property type="entry name" value="GNAT_dom"/>
</dbReference>
<dbReference type="PANTHER" id="PTHR43877:SF2">
    <property type="entry name" value="AMINOALKYLPHOSPHONATE N-ACETYLTRANSFERASE-RELATED"/>
    <property type="match status" value="1"/>
</dbReference>
<dbReference type="PANTHER" id="PTHR43877">
    <property type="entry name" value="AMINOALKYLPHOSPHONATE N-ACETYLTRANSFERASE-RELATED-RELATED"/>
    <property type="match status" value="1"/>
</dbReference>